<dbReference type="InterPro" id="IPR009068">
    <property type="entry name" value="uS15_NS1_RNA-bd_sf"/>
</dbReference>
<accession>A0AAU7ZXR3</accession>
<dbReference type="GO" id="GO:0006412">
    <property type="term" value="P:translation"/>
    <property type="evidence" value="ECO:0007669"/>
    <property type="project" value="InterPro"/>
</dbReference>
<dbReference type="GO" id="GO:0003735">
    <property type="term" value="F:structural constituent of ribosome"/>
    <property type="evidence" value="ECO:0007669"/>
    <property type="project" value="InterPro"/>
</dbReference>
<reference evidence="4" key="1">
    <citation type="submission" date="2024-06" db="EMBL/GenBank/DDBJ databases">
        <title>Diversity, functionality, and evolutionary history of bacterial symbionts in false click beetles (Coleoptera, Throscidae).</title>
        <authorList>
            <person name="Wierz J.C."/>
            <person name="Malm H."/>
            <person name="Kaltenpoth M."/>
            <person name="Engl T."/>
        </authorList>
    </citation>
    <scope>NUCLEOTIDE SEQUENCE</scope>
    <source>
        <strain evidence="4">Ttur</strain>
    </source>
</reference>
<evidence type="ECO:0000313" key="4">
    <source>
        <dbReference type="EMBL" id="XCC45338.1"/>
    </source>
</evidence>
<dbReference type="SUPFAM" id="SSF47060">
    <property type="entry name" value="S15/NS1 RNA-binding domain"/>
    <property type="match status" value="1"/>
</dbReference>
<keyword evidence="1 3" id="KW-0689">Ribosomal protein</keyword>
<dbReference type="PROSITE" id="PS00362">
    <property type="entry name" value="RIBOSOMAL_S15"/>
    <property type="match status" value="1"/>
</dbReference>
<organism evidence="4">
    <name type="scientific">Candidatus Shikimatogenerans sp. Ttur</name>
    <dbReference type="NCBI Taxonomy" id="3158569"/>
    <lineage>
        <taxon>Bacteria</taxon>
        <taxon>Pseudomonadati</taxon>
        <taxon>Bacteroidota</taxon>
        <taxon>Flavobacteriia</taxon>
        <taxon>Flavobacteriales</taxon>
        <taxon>Candidatus Shikimatogenerans</taxon>
    </lineage>
</organism>
<dbReference type="Pfam" id="PF00312">
    <property type="entry name" value="Ribosomal_S15"/>
    <property type="match status" value="1"/>
</dbReference>
<dbReference type="AlphaFoldDB" id="A0AAU7ZXR3"/>
<evidence type="ECO:0000256" key="2">
    <source>
        <dbReference type="ARBA" id="ARBA00023274"/>
    </source>
</evidence>
<dbReference type="Gene3D" id="1.10.287.10">
    <property type="entry name" value="S15/NS1, RNA-binding"/>
    <property type="match status" value="1"/>
</dbReference>
<comment type="similarity">
    <text evidence="3">Belongs to the universal ribosomal protein uS15 family.</text>
</comment>
<dbReference type="InterPro" id="IPR000589">
    <property type="entry name" value="Ribosomal_uS15"/>
</dbReference>
<protein>
    <submittedName>
        <fullName evidence="4">30S ribosomal protein S15</fullName>
    </submittedName>
</protein>
<name>A0AAU7ZXR3_9FLAO</name>
<keyword evidence="2 3" id="KW-0687">Ribonucleoprotein</keyword>
<proteinExistence type="inferred from homology"/>
<dbReference type="GO" id="GO:1990904">
    <property type="term" value="C:ribonucleoprotein complex"/>
    <property type="evidence" value="ECO:0007669"/>
    <property type="project" value="UniProtKB-KW"/>
</dbReference>
<evidence type="ECO:0000256" key="3">
    <source>
        <dbReference type="RuleBase" id="RU003919"/>
    </source>
</evidence>
<sequence>MKNSSFKVNNKFNYQLKLLFLKIKNINKHLLKNKKDFNSKKILLKLISKKKKMIYYFKHKKNDK</sequence>
<gene>
    <name evidence="4" type="ORF">ABUS76_00215</name>
</gene>
<dbReference type="GO" id="GO:0005840">
    <property type="term" value="C:ribosome"/>
    <property type="evidence" value="ECO:0007669"/>
    <property type="project" value="UniProtKB-KW"/>
</dbReference>
<dbReference type="EMBL" id="CP158689">
    <property type="protein sequence ID" value="XCC45338.1"/>
    <property type="molecule type" value="Genomic_DNA"/>
</dbReference>
<evidence type="ECO:0000256" key="1">
    <source>
        <dbReference type="ARBA" id="ARBA00022980"/>
    </source>
</evidence>